<evidence type="ECO:0000256" key="2">
    <source>
        <dbReference type="ARBA" id="ARBA00022801"/>
    </source>
</evidence>
<dbReference type="Pfam" id="PF00754">
    <property type="entry name" value="F5_F8_type_C"/>
    <property type="match status" value="1"/>
</dbReference>
<feature type="domain" description="F5/8 type C" evidence="6">
    <location>
        <begin position="330"/>
        <end position="480"/>
    </location>
</feature>
<protein>
    <submittedName>
        <fullName evidence="7">Family 43 glycosylhydrolase</fullName>
    </submittedName>
</protein>
<dbReference type="SUPFAM" id="SSF49785">
    <property type="entry name" value="Galactose-binding domain-like"/>
    <property type="match status" value="1"/>
</dbReference>
<dbReference type="Proteomes" id="UP001597115">
    <property type="component" value="Unassembled WGS sequence"/>
</dbReference>
<evidence type="ECO:0000256" key="3">
    <source>
        <dbReference type="ARBA" id="ARBA00023295"/>
    </source>
</evidence>
<dbReference type="InterPro" id="IPR000421">
    <property type="entry name" value="FA58C"/>
</dbReference>
<dbReference type="RefSeq" id="WP_380888076.1">
    <property type="nucleotide sequence ID" value="NZ_JBHUDY010000001.1"/>
</dbReference>
<keyword evidence="3 4" id="KW-0326">Glycosidase</keyword>
<dbReference type="InterPro" id="IPR008979">
    <property type="entry name" value="Galactose-bd-like_sf"/>
</dbReference>
<keyword evidence="8" id="KW-1185">Reference proteome</keyword>
<evidence type="ECO:0000256" key="1">
    <source>
        <dbReference type="ARBA" id="ARBA00009865"/>
    </source>
</evidence>
<comment type="similarity">
    <text evidence="1 4">Belongs to the glycosyl hydrolase 43 family.</text>
</comment>
<evidence type="ECO:0000256" key="5">
    <source>
        <dbReference type="SAM" id="SignalP"/>
    </source>
</evidence>
<dbReference type="InterPro" id="IPR006710">
    <property type="entry name" value="Glyco_hydro_43"/>
</dbReference>
<comment type="caution">
    <text evidence="7">The sequence shown here is derived from an EMBL/GenBank/DDBJ whole genome shotgun (WGS) entry which is preliminary data.</text>
</comment>
<evidence type="ECO:0000313" key="8">
    <source>
        <dbReference type="Proteomes" id="UP001597115"/>
    </source>
</evidence>
<dbReference type="PROSITE" id="PS50022">
    <property type="entry name" value="FA58C_3"/>
    <property type="match status" value="1"/>
</dbReference>
<dbReference type="EMBL" id="JBHUDY010000001">
    <property type="protein sequence ID" value="MFD1611483.1"/>
    <property type="molecule type" value="Genomic_DNA"/>
</dbReference>
<keyword evidence="5" id="KW-0732">Signal</keyword>
<dbReference type="CDD" id="cd08982">
    <property type="entry name" value="GH43-like"/>
    <property type="match status" value="1"/>
</dbReference>
<gene>
    <name evidence="7" type="ORF">ACFSCW_06670</name>
</gene>
<dbReference type="InterPro" id="IPR051795">
    <property type="entry name" value="Glycosyl_Hydrlase_43"/>
</dbReference>
<evidence type="ECO:0000256" key="4">
    <source>
        <dbReference type="RuleBase" id="RU361187"/>
    </source>
</evidence>
<name>A0ABW4I0T2_9SPHN</name>
<proteinExistence type="inferred from homology"/>
<dbReference type="InterPro" id="IPR023296">
    <property type="entry name" value="Glyco_hydro_beta-prop_sf"/>
</dbReference>
<evidence type="ECO:0000259" key="6">
    <source>
        <dbReference type="PROSITE" id="PS50022"/>
    </source>
</evidence>
<feature type="chain" id="PRO_5046008175" evidence="5">
    <location>
        <begin position="21"/>
        <end position="573"/>
    </location>
</feature>
<reference evidence="8" key="1">
    <citation type="journal article" date="2019" name="Int. J. Syst. Evol. Microbiol.">
        <title>The Global Catalogue of Microorganisms (GCM) 10K type strain sequencing project: providing services to taxonomists for standard genome sequencing and annotation.</title>
        <authorList>
            <consortium name="The Broad Institute Genomics Platform"/>
            <consortium name="The Broad Institute Genome Sequencing Center for Infectious Disease"/>
            <person name="Wu L."/>
            <person name="Ma J."/>
        </authorList>
    </citation>
    <scope>NUCLEOTIDE SEQUENCE [LARGE SCALE GENOMIC DNA]</scope>
    <source>
        <strain evidence="8">CGMCC 1.16275</strain>
    </source>
</reference>
<dbReference type="Pfam" id="PF04616">
    <property type="entry name" value="Glyco_hydro_43"/>
    <property type="match status" value="1"/>
</dbReference>
<accession>A0ABW4I0T2</accession>
<evidence type="ECO:0000313" key="7">
    <source>
        <dbReference type="EMBL" id="MFD1611483.1"/>
    </source>
</evidence>
<organism evidence="7 8">
    <name type="scientific">Sphingomonas tabacisoli</name>
    <dbReference type="NCBI Taxonomy" id="2249466"/>
    <lineage>
        <taxon>Bacteria</taxon>
        <taxon>Pseudomonadati</taxon>
        <taxon>Pseudomonadota</taxon>
        <taxon>Alphaproteobacteria</taxon>
        <taxon>Sphingomonadales</taxon>
        <taxon>Sphingomonadaceae</taxon>
        <taxon>Sphingomonas</taxon>
    </lineage>
</organism>
<dbReference type="Gene3D" id="2.60.120.260">
    <property type="entry name" value="Galactose-binding domain-like"/>
    <property type="match status" value="1"/>
</dbReference>
<dbReference type="Gene3D" id="2.115.10.20">
    <property type="entry name" value="Glycosyl hydrolase domain, family 43"/>
    <property type="match status" value="1"/>
</dbReference>
<sequence>MFRKLTALACAGALATPAAAASGQGNRFQTYANPIDLPYRFQAPYAPIKRPAVPFREAADPTVVFFKGEYWLFASHSLGYWRSKDLQRWSFVKGSGYAVDKFAPSAVAMDGKLYLAVSEGVPAIWVTDDPGSGQWRVAANLPEGYQDPDLFLDDDGRLYIYDGLAPFGPLHVAELDKSTLLPIRKADIPQSRDMEHRGWEVPGDANELVKNPSFIEGSWMTKRAGRYYLEYSGPGTEFKGYANGMLTASQPMGPFAYQPYSPFAAKPSGFITGAGHGSTFQGPGGQWWHVGTMTISARHIFERRLGLFPSRFTPNGEPVADTYLGDYPHYYAGSRGLTGWMLLSRGKAATASSSLTGFAPAKAADEDVRTWWSAESGKPGEWFQLDLGGPRTIEALQLNFADQDATTTGMSTAGYRYVVEASRDGRIWQLLIPESATGGDTPHDYQVLARPASARYVRVRNVESPNGAKFSLYDLRVFGNAEVPLPGRVVQARGTRDAADPRRAHFTWTPTKGADFYIVRFGIRPDLMIQNYQVYGSSELEVRSLNADAHYVFTIDAVNERGISMGKARWPLK</sequence>
<dbReference type="PANTHER" id="PTHR42812:SF12">
    <property type="entry name" value="BETA-XYLOSIDASE-RELATED"/>
    <property type="match status" value="1"/>
</dbReference>
<dbReference type="PANTHER" id="PTHR42812">
    <property type="entry name" value="BETA-XYLOSIDASE"/>
    <property type="match status" value="1"/>
</dbReference>
<keyword evidence="2 4" id="KW-0378">Hydrolase</keyword>
<feature type="signal peptide" evidence="5">
    <location>
        <begin position="1"/>
        <end position="20"/>
    </location>
</feature>
<dbReference type="SUPFAM" id="SSF75005">
    <property type="entry name" value="Arabinanase/levansucrase/invertase"/>
    <property type="match status" value="1"/>
</dbReference>